<sequence>MTAVSRTLSSRVAPIIGARSASTEWSRSPCHDGRTDHEEPTWIGTIRGGYGNPPEALHATKPVGQVVGEAFVAVLARWGLNAGLSGDQLNLAIG</sequence>
<protein>
    <submittedName>
        <fullName evidence="1">Uncharacterized protein</fullName>
    </submittedName>
</protein>
<dbReference type="RefSeq" id="WP_186773218.1">
    <property type="nucleotide sequence ID" value="NZ_JACOMF010000056.1"/>
</dbReference>
<proteinExistence type="predicted"/>
<accession>A0A9X0R4W6</accession>
<reference evidence="1" key="1">
    <citation type="submission" date="2020-08" db="EMBL/GenBank/DDBJ databases">
        <authorList>
            <person name="Hu Y."/>
            <person name="Nguyen S.V."/>
            <person name="Li F."/>
            <person name="Fanning S."/>
        </authorList>
    </citation>
    <scope>NUCLEOTIDE SEQUENCE</scope>
    <source>
        <strain evidence="1">SYSU D8009</strain>
    </source>
</reference>
<organism evidence="1 2">
    <name type="scientific">Siccirubricoccus deserti</name>
    <dbReference type="NCBI Taxonomy" id="2013562"/>
    <lineage>
        <taxon>Bacteria</taxon>
        <taxon>Pseudomonadati</taxon>
        <taxon>Pseudomonadota</taxon>
        <taxon>Alphaproteobacteria</taxon>
        <taxon>Acetobacterales</taxon>
        <taxon>Roseomonadaceae</taxon>
        <taxon>Siccirubricoccus</taxon>
    </lineage>
</organism>
<evidence type="ECO:0000313" key="1">
    <source>
        <dbReference type="EMBL" id="MBC4018467.1"/>
    </source>
</evidence>
<name>A0A9X0R4W6_9PROT</name>
<gene>
    <name evidence="1" type="ORF">H7965_24635</name>
</gene>
<dbReference type="AlphaFoldDB" id="A0A9X0R4W6"/>
<comment type="caution">
    <text evidence="1">The sequence shown here is derived from an EMBL/GenBank/DDBJ whole genome shotgun (WGS) entry which is preliminary data.</text>
</comment>
<dbReference type="EMBL" id="JACOMF010000056">
    <property type="protein sequence ID" value="MBC4018467.1"/>
    <property type="molecule type" value="Genomic_DNA"/>
</dbReference>
<dbReference type="Proteomes" id="UP000600101">
    <property type="component" value="Unassembled WGS sequence"/>
</dbReference>
<evidence type="ECO:0000313" key="2">
    <source>
        <dbReference type="Proteomes" id="UP000600101"/>
    </source>
</evidence>
<keyword evidence="2" id="KW-1185">Reference proteome</keyword>